<dbReference type="EMBL" id="CM047947">
    <property type="protein sequence ID" value="KAI9897250.1"/>
    <property type="molecule type" value="Genomic_DNA"/>
</dbReference>
<reference evidence="1" key="1">
    <citation type="submission" date="2022-10" db="EMBL/GenBank/DDBJ databases">
        <title>Complete Genome of Trichothecium roseum strain YXFP-22015, a Plant Pathogen Isolated from Citrus.</title>
        <authorList>
            <person name="Wang Y."/>
            <person name="Zhu L."/>
        </authorList>
    </citation>
    <scope>NUCLEOTIDE SEQUENCE</scope>
    <source>
        <strain evidence="1">YXFP-22015</strain>
    </source>
</reference>
<sequence>MKSHELLRYGLAIPVVSAGFLNFEFPSDSFEPVAFNVHVNETFIEETLTKVRLYRPSVDLLDSEVSNRGWIEGPPQEAMTALAKDWAEDYNWYEVEDEINANFSHYGITINGPDTYSHPVPVHFVHERSENPDAIPLLMLHGWPSSHIEWSKVIKPLVTPEEPSDTAFHVVVPDIPGAGFSPSPEYSGMGPSEIGLIFDSLMKQLGYETYGVASTDFGWMIGMWMAHHASDSIIGHFSDFFLMQPNATDLERFENNQTTPEETNFIHSVQSWFAEHSSYSTVHSQAPLAIGQAVADSPVGFAGWMWHLVHAVSDGYAYTSKEIITNALMLWIPGPWGNMRWYREAYAPGAMDYPRTTVPAGVTQWGSPNGPFSDFVYFHLVPRDWLERLVNVVYLKVHEEGGHFPAQNLPDAWVQDAREFFSQVTE</sequence>
<evidence type="ECO:0000313" key="1">
    <source>
        <dbReference type="EMBL" id="KAI9897250.1"/>
    </source>
</evidence>
<proteinExistence type="predicted"/>
<protein>
    <submittedName>
        <fullName evidence="1">Uncharacterized protein</fullName>
    </submittedName>
</protein>
<organism evidence="1 2">
    <name type="scientific">Trichothecium roseum</name>
    <dbReference type="NCBI Taxonomy" id="47278"/>
    <lineage>
        <taxon>Eukaryota</taxon>
        <taxon>Fungi</taxon>
        <taxon>Dikarya</taxon>
        <taxon>Ascomycota</taxon>
        <taxon>Pezizomycotina</taxon>
        <taxon>Sordariomycetes</taxon>
        <taxon>Hypocreomycetidae</taxon>
        <taxon>Hypocreales</taxon>
        <taxon>Hypocreales incertae sedis</taxon>
        <taxon>Trichothecium</taxon>
    </lineage>
</organism>
<evidence type="ECO:0000313" key="2">
    <source>
        <dbReference type="Proteomes" id="UP001163324"/>
    </source>
</evidence>
<name>A0ACC0UT45_9HYPO</name>
<comment type="caution">
    <text evidence="1">The sequence shown here is derived from an EMBL/GenBank/DDBJ whole genome shotgun (WGS) entry which is preliminary data.</text>
</comment>
<accession>A0ACC0UT45</accession>
<keyword evidence="2" id="KW-1185">Reference proteome</keyword>
<gene>
    <name evidence="1" type="ORF">N3K66_008272</name>
</gene>
<dbReference type="Proteomes" id="UP001163324">
    <property type="component" value="Chromosome 8"/>
</dbReference>